<dbReference type="SMART" id="SM00542">
    <property type="entry name" value="FYRC"/>
    <property type="match status" value="1"/>
</dbReference>
<dbReference type="Pfam" id="PF05965">
    <property type="entry name" value="FYRC"/>
    <property type="match status" value="1"/>
</dbReference>
<evidence type="ECO:0000259" key="4">
    <source>
        <dbReference type="SMART" id="SM00504"/>
    </source>
</evidence>
<name>A0AAW1PGB1_9CHLO</name>
<dbReference type="Gene3D" id="3.30.160.360">
    <property type="match status" value="1"/>
</dbReference>
<dbReference type="Pfam" id="PF05964">
    <property type="entry name" value="FYRN"/>
    <property type="match status" value="1"/>
</dbReference>
<evidence type="ECO:0000256" key="3">
    <source>
        <dbReference type="SAM" id="MobiDB-lite"/>
    </source>
</evidence>
<protein>
    <recommendedName>
        <fullName evidence="4">U-box domain-containing protein</fullName>
    </recommendedName>
</protein>
<sequence length="654" mass="69992">MAATQDHADALAAVRKEVSTANAGKENAVPEPAQPASDLAKMFQEGTDAIATCRSADLFKQLESRSLTKEEQNIVTQRVALQRKMFQEYEKRERKRKVAEILSFCQDVTEEEALKALEFCNDREDEAAGQLASDPAFRRRCQAACGSQAPPARFKLAKCLSDGTVRSATESEIRRLCPNSAQDSGSGIATAVVASAPAETPTSGKPAAKVDGAATGTKLQPKVANAAVRVLVNMAINVEKAAALRSALQAALAAAGPSEAPMPAQAATTSDGALRAFAAEEAAAAPDTEMADAAADEAGPSGSNPGDAAAKPAGAAAQPKGGKAKGKSGAISRTGHTCRGRVKQKASKNAVLLEVGKLRAEKGWYNAGYIFPEGFKSRINFRSSVDIDQITIYECSVLGPGGQHWPQPTFQLVGMDRPDEVIIGKSCTACWTAAQKRINSEIEARRKAGEDLPPPPKTAIAGPEYFGFGQAEILEVIETLDPDHLCDVYWEGKEDRQAAMQGLPAPERAPRAERGASASGSGVKRTRAPKRRRGESDEEEEEAMNEDEDECQYMTNRWSAVSRTERYRKRCEADGDGGPVVDEKNPLPGLIDPITLEPVVTPAISPFGHVMGMATWKAVLAEHGKCPFTKQPLSWESCTVLSLSNIDRYRDRIK</sequence>
<dbReference type="PANTHER" id="PTHR22715:SF0">
    <property type="entry name" value="TRANSFORMING GROWTH FACTOR BETA REGULATOR 1"/>
    <property type="match status" value="1"/>
</dbReference>
<feature type="compositionally biased region" description="Basic residues" evidence="3">
    <location>
        <begin position="524"/>
        <end position="533"/>
    </location>
</feature>
<dbReference type="AlphaFoldDB" id="A0AAW1PGB1"/>
<evidence type="ECO:0000256" key="1">
    <source>
        <dbReference type="ARBA" id="ARBA00004123"/>
    </source>
</evidence>
<evidence type="ECO:0000256" key="2">
    <source>
        <dbReference type="ARBA" id="ARBA00023242"/>
    </source>
</evidence>
<dbReference type="PROSITE" id="PS51543">
    <property type="entry name" value="FYRC"/>
    <property type="match status" value="1"/>
</dbReference>
<dbReference type="InterPro" id="IPR003613">
    <property type="entry name" value="Ubox_domain"/>
</dbReference>
<keyword evidence="6" id="KW-1185">Reference proteome</keyword>
<dbReference type="Proteomes" id="UP001489004">
    <property type="component" value="Unassembled WGS sequence"/>
</dbReference>
<comment type="subcellular location">
    <subcellularLocation>
        <location evidence="1">Nucleus</location>
    </subcellularLocation>
</comment>
<dbReference type="InterPro" id="IPR003889">
    <property type="entry name" value="FYrich_C"/>
</dbReference>
<dbReference type="SMART" id="SM00504">
    <property type="entry name" value="Ubox"/>
    <property type="match status" value="1"/>
</dbReference>
<accession>A0AAW1PGB1</accession>
<feature type="compositionally biased region" description="Low complexity" evidence="3">
    <location>
        <begin position="285"/>
        <end position="298"/>
    </location>
</feature>
<gene>
    <name evidence="5" type="ORF">WJX72_004551</name>
</gene>
<dbReference type="Gene3D" id="3.30.40.10">
    <property type="entry name" value="Zinc/RING finger domain, C3HC4 (zinc finger)"/>
    <property type="match status" value="1"/>
</dbReference>
<feature type="compositionally biased region" description="Acidic residues" evidence="3">
    <location>
        <begin position="536"/>
        <end position="549"/>
    </location>
</feature>
<comment type="caution">
    <text evidence="5">The sequence shown here is derived from an EMBL/GenBank/DDBJ whole genome shotgun (WGS) entry which is preliminary data.</text>
</comment>
<dbReference type="InterPro" id="IPR003888">
    <property type="entry name" value="FYrich_N"/>
</dbReference>
<keyword evidence="2" id="KW-0539">Nucleus</keyword>
<evidence type="ECO:0000313" key="6">
    <source>
        <dbReference type="Proteomes" id="UP001489004"/>
    </source>
</evidence>
<feature type="region of interest" description="Disordered" evidence="3">
    <location>
        <begin position="196"/>
        <end position="219"/>
    </location>
</feature>
<dbReference type="GO" id="GO:0004842">
    <property type="term" value="F:ubiquitin-protein transferase activity"/>
    <property type="evidence" value="ECO:0007669"/>
    <property type="project" value="InterPro"/>
</dbReference>
<dbReference type="InterPro" id="IPR040092">
    <property type="entry name" value="TBRG1"/>
</dbReference>
<dbReference type="SUPFAM" id="SSF57850">
    <property type="entry name" value="RING/U-box"/>
    <property type="match status" value="1"/>
</dbReference>
<proteinExistence type="predicted"/>
<dbReference type="InterPro" id="IPR013083">
    <property type="entry name" value="Znf_RING/FYVE/PHD"/>
</dbReference>
<dbReference type="EMBL" id="JALJOR010000012">
    <property type="protein sequence ID" value="KAK9807622.1"/>
    <property type="molecule type" value="Genomic_DNA"/>
</dbReference>
<feature type="region of interest" description="Disordered" evidence="3">
    <location>
        <begin position="285"/>
        <end position="343"/>
    </location>
</feature>
<reference evidence="5 6" key="1">
    <citation type="journal article" date="2024" name="Nat. Commun.">
        <title>Phylogenomics reveals the evolutionary origins of lichenization in chlorophyte algae.</title>
        <authorList>
            <person name="Puginier C."/>
            <person name="Libourel C."/>
            <person name="Otte J."/>
            <person name="Skaloud P."/>
            <person name="Haon M."/>
            <person name="Grisel S."/>
            <person name="Petersen M."/>
            <person name="Berrin J.G."/>
            <person name="Delaux P.M."/>
            <person name="Dal Grande F."/>
            <person name="Keller J."/>
        </authorList>
    </citation>
    <scope>NUCLEOTIDE SEQUENCE [LARGE SCALE GENOMIC DNA]</scope>
    <source>
        <strain evidence="5 6">SAG 2043</strain>
    </source>
</reference>
<organism evidence="5 6">
    <name type="scientific">[Myrmecia] bisecta</name>
    <dbReference type="NCBI Taxonomy" id="41462"/>
    <lineage>
        <taxon>Eukaryota</taxon>
        <taxon>Viridiplantae</taxon>
        <taxon>Chlorophyta</taxon>
        <taxon>core chlorophytes</taxon>
        <taxon>Trebouxiophyceae</taxon>
        <taxon>Trebouxiales</taxon>
        <taxon>Trebouxiaceae</taxon>
        <taxon>Myrmecia</taxon>
    </lineage>
</organism>
<dbReference type="GO" id="GO:0016567">
    <property type="term" value="P:protein ubiquitination"/>
    <property type="evidence" value="ECO:0007669"/>
    <property type="project" value="InterPro"/>
</dbReference>
<feature type="region of interest" description="Disordered" evidence="3">
    <location>
        <begin position="497"/>
        <end position="549"/>
    </location>
</feature>
<dbReference type="PANTHER" id="PTHR22715">
    <property type="entry name" value="TRANSFORMING GROWTH FACTOR BETA REGULATED GENE 1"/>
    <property type="match status" value="1"/>
</dbReference>
<dbReference type="GO" id="GO:0051726">
    <property type="term" value="P:regulation of cell cycle"/>
    <property type="evidence" value="ECO:0007669"/>
    <property type="project" value="TreeGrafter"/>
</dbReference>
<feature type="region of interest" description="Disordered" evidence="3">
    <location>
        <begin position="16"/>
        <end position="36"/>
    </location>
</feature>
<dbReference type="PROSITE" id="PS51542">
    <property type="entry name" value="FYRN"/>
    <property type="match status" value="1"/>
</dbReference>
<evidence type="ECO:0000313" key="5">
    <source>
        <dbReference type="EMBL" id="KAK9807622.1"/>
    </source>
</evidence>
<feature type="compositionally biased region" description="Low complexity" evidence="3">
    <location>
        <begin position="308"/>
        <end position="321"/>
    </location>
</feature>
<dbReference type="GO" id="GO:0005634">
    <property type="term" value="C:nucleus"/>
    <property type="evidence" value="ECO:0007669"/>
    <property type="project" value="UniProtKB-SubCell"/>
</dbReference>
<dbReference type="GO" id="GO:0140993">
    <property type="term" value="F:histone modifying activity"/>
    <property type="evidence" value="ECO:0007669"/>
    <property type="project" value="UniProtKB-ARBA"/>
</dbReference>
<feature type="domain" description="U-box" evidence="4">
    <location>
        <begin position="589"/>
        <end position="649"/>
    </location>
</feature>